<dbReference type="SUPFAM" id="SSF48163">
    <property type="entry name" value="An anticodon-binding domain of class I aminoacyl-tRNA synthetases"/>
    <property type="match status" value="1"/>
</dbReference>
<accession>A0ABM5PH08</accession>
<protein>
    <submittedName>
        <fullName evidence="7">Glutamyl-tRNA synthetase</fullName>
        <ecNumber evidence="7">6.1.1.17</ecNumber>
    </submittedName>
</protein>
<dbReference type="EMBL" id="CP004146">
    <property type="protein sequence ID" value="AHH03352.1"/>
    <property type="molecule type" value="Genomic_DNA"/>
</dbReference>
<keyword evidence="5" id="KW-0030">Aminoacyl-tRNA synthetase</keyword>
<proteinExistence type="predicted"/>
<evidence type="ECO:0000256" key="2">
    <source>
        <dbReference type="ARBA" id="ARBA00022741"/>
    </source>
</evidence>
<evidence type="ECO:0000256" key="3">
    <source>
        <dbReference type="ARBA" id="ARBA00022840"/>
    </source>
</evidence>
<dbReference type="Proteomes" id="UP000019269">
    <property type="component" value="Chromosome"/>
</dbReference>
<evidence type="ECO:0000313" key="8">
    <source>
        <dbReference type="Proteomes" id="UP000019269"/>
    </source>
</evidence>
<organism evidence="7 8">
    <name type="scientific">Borrelia nietonii YOR</name>
    <dbReference type="NCBI Taxonomy" id="1293576"/>
    <lineage>
        <taxon>Bacteria</taxon>
        <taxon>Pseudomonadati</taxon>
        <taxon>Spirochaetota</taxon>
        <taxon>Spirochaetia</taxon>
        <taxon>Spirochaetales</taxon>
        <taxon>Borreliaceae</taxon>
        <taxon>Borrelia</taxon>
        <taxon>Borrelia nietonii</taxon>
    </lineage>
</organism>
<keyword evidence="4" id="KW-0648">Protein biosynthesis</keyword>
<evidence type="ECO:0000256" key="1">
    <source>
        <dbReference type="ARBA" id="ARBA00022598"/>
    </source>
</evidence>
<evidence type="ECO:0000256" key="4">
    <source>
        <dbReference type="ARBA" id="ARBA00022917"/>
    </source>
</evidence>
<dbReference type="InterPro" id="IPR020751">
    <property type="entry name" value="aa-tRNA-synth_I_codon-bd_sub2"/>
</dbReference>
<name>A0ABM5PH08_9SPIR</name>
<dbReference type="InterPro" id="IPR045462">
    <property type="entry name" value="aa-tRNA-synth_I_cd-bd"/>
</dbReference>
<evidence type="ECO:0000256" key="5">
    <source>
        <dbReference type="ARBA" id="ARBA00023146"/>
    </source>
</evidence>
<dbReference type="Gene3D" id="1.10.10.350">
    <property type="match status" value="1"/>
</dbReference>
<dbReference type="GO" id="GO:0004818">
    <property type="term" value="F:glutamate-tRNA ligase activity"/>
    <property type="evidence" value="ECO:0007669"/>
    <property type="project" value="UniProtKB-EC"/>
</dbReference>
<feature type="domain" description="Aminoacyl-tRNA synthetase class I anticodon-binding" evidence="6">
    <location>
        <begin position="2"/>
        <end position="75"/>
    </location>
</feature>
<gene>
    <name evidence="7" type="ORF">BHY_0401</name>
</gene>
<reference evidence="7" key="1">
    <citation type="submission" date="2013-02" db="EMBL/GenBank/DDBJ databases">
        <title>Comparative genomics of Borrelia species.</title>
        <authorList>
            <person name="Schwan T.G."/>
            <person name="Raffel S.J."/>
            <person name="Porcella S.F."/>
        </authorList>
    </citation>
    <scope>NUCLEOTIDE SEQUENCE [LARGE SCALE GENOMIC DNA]</scope>
    <source>
        <strain evidence="7">YOR</strain>
    </source>
</reference>
<keyword evidence="8" id="KW-1185">Reference proteome</keyword>
<dbReference type="EC" id="6.1.1.17" evidence="7"/>
<evidence type="ECO:0000313" key="7">
    <source>
        <dbReference type="EMBL" id="AHH03352.1"/>
    </source>
</evidence>
<evidence type="ECO:0000259" key="6">
    <source>
        <dbReference type="Pfam" id="PF19269"/>
    </source>
</evidence>
<keyword evidence="3" id="KW-0067">ATP-binding</keyword>
<keyword evidence="2" id="KW-0547">Nucleotide-binding</keyword>
<dbReference type="InterPro" id="IPR008925">
    <property type="entry name" value="aa_tRNA-synth_I_cd-bd_sf"/>
</dbReference>
<keyword evidence="1 7" id="KW-0436">Ligase</keyword>
<dbReference type="Pfam" id="PF19269">
    <property type="entry name" value="Anticodon_2"/>
    <property type="match status" value="1"/>
</dbReference>
<sequence>MLLEKIKPVLEGFETRMLLDNEKIFYNFAKENNLKIGEVLLPIRIAVLGSKVSPPLFDSLQLLGKVKVFDRINQAQQFLKRHEL</sequence>